<dbReference type="EC" id="2.7.13.3" evidence="3"/>
<dbReference type="InterPro" id="IPR000014">
    <property type="entry name" value="PAS"/>
</dbReference>
<feature type="transmembrane region" description="Helical" evidence="13">
    <location>
        <begin position="12"/>
        <end position="31"/>
    </location>
</feature>
<proteinExistence type="predicted"/>
<evidence type="ECO:0000259" key="16">
    <source>
        <dbReference type="PROSITE" id="PS50885"/>
    </source>
</evidence>
<keyword evidence="7" id="KW-0547">Nucleotide-binding</keyword>
<dbReference type="InterPro" id="IPR036890">
    <property type="entry name" value="HATPase_C_sf"/>
</dbReference>
<evidence type="ECO:0000256" key="10">
    <source>
        <dbReference type="ARBA" id="ARBA00022989"/>
    </source>
</evidence>
<keyword evidence="8" id="KW-0418">Kinase</keyword>
<dbReference type="SUPFAM" id="SSF55785">
    <property type="entry name" value="PYP-like sensor domain (PAS domain)"/>
    <property type="match status" value="1"/>
</dbReference>
<dbReference type="InterPro" id="IPR035965">
    <property type="entry name" value="PAS-like_dom_sf"/>
</dbReference>
<reference evidence="17 18" key="1">
    <citation type="submission" date="2021-03" db="EMBL/GenBank/DDBJ databases">
        <title>novel species isolated from a fishpond in China.</title>
        <authorList>
            <person name="Lu H."/>
            <person name="Cai Z."/>
        </authorList>
    </citation>
    <scope>NUCLEOTIDE SEQUENCE [LARGE SCALE GENOMIC DNA]</scope>
    <source>
        <strain evidence="17 18">JCM 31546</strain>
    </source>
</reference>
<evidence type="ECO:0000256" key="6">
    <source>
        <dbReference type="ARBA" id="ARBA00022692"/>
    </source>
</evidence>
<dbReference type="Pfam" id="PF00512">
    <property type="entry name" value="HisKA"/>
    <property type="match status" value="1"/>
</dbReference>
<keyword evidence="18" id="KW-1185">Reference proteome</keyword>
<dbReference type="CDD" id="cd00075">
    <property type="entry name" value="HATPase"/>
    <property type="match status" value="1"/>
</dbReference>
<dbReference type="Gene3D" id="3.30.565.10">
    <property type="entry name" value="Histidine kinase-like ATPase, C-terminal domain"/>
    <property type="match status" value="1"/>
</dbReference>
<dbReference type="InterPro" id="IPR050351">
    <property type="entry name" value="BphY/WalK/GraS-like"/>
</dbReference>
<keyword evidence="12 13" id="KW-0472">Membrane</keyword>
<comment type="catalytic activity">
    <reaction evidence="1">
        <text>ATP + protein L-histidine = ADP + protein N-phospho-L-histidine.</text>
        <dbReference type="EC" id="2.7.13.3"/>
    </reaction>
</comment>
<dbReference type="PANTHER" id="PTHR42878">
    <property type="entry name" value="TWO-COMPONENT HISTIDINE KINASE"/>
    <property type="match status" value="1"/>
</dbReference>
<dbReference type="SMART" id="SM00388">
    <property type="entry name" value="HisKA"/>
    <property type="match status" value="1"/>
</dbReference>
<dbReference type="InterPro" id="IPR004358">
    <property type="entry name" value="Sig_transdc_His_kin-like_C"/>
</dbReference>
<evidence type="ECO:0000259" key="14">
    <source>
        <dbReference type="PROSITE" id="PS50109"/>
    </source>
</evidence>
<dbReference type="Proteomes" id="UP000664698">
    <property type="component" value="Unassembled WGS sequence"/>
</dbReference>
<dbReference type="Gene3D" id="1.10.287.130">
    <property type="match status" value="1"/>
</dbReference>
<dbReference type="SUPFAM" id="SSF158472">
    <property type="entry name" value="HAMP domain-like"/>
    <property type="match status" value="1"/>
</dbReference>
<dbReference type="EMBL" id="JAFKCW010000002">
    <property type="protein sequence ID" value="MBN7801542.1"/>
    <property type="molecule type" value="Genomic_DNA"/>
</dbReference>
<dbReference type="SMART" id="SM00304">
    <property type="entry name" value="HAMP"/>
    <property type="match status" value="1"/>
</dbReference>
<dbReference type="Pfam" id="PF02518">
    <property type="entry name" value="HATPase_c"/>
    <property type="match status" value="1"/>
</dbReference>
<dbReference type="RefSeq" id="WP_206569521.1">
    <property type="nucleotide sequence ID" value="NZ_JAFKCW010000002.1"/>
</dbReference>
<dbReference type="InterPro" id="IPR003594">
    <property type="entry name" value="HATPase_dom"/>
</dbReference>
<evidence type="ECO:0000256" key="5">
    <source>
        <dbReference type="ARBA" id="ARBA00022679"/>
    </source>
</evidence>
<dbReference type="SUPFAM" id="SSF55874">
    <property type="entry name" value="ATPase domain of HSP90 chaperone/DNA topoisomerase II/histidine kinase"/>
    <property type="match status" value="1"/>
</dbReference>
<dbReference type="PROSITE" id="PS50109">
    <property type="entry name" value="HIS_KIN"/>
    <property type="match status" value="1"/>
</dbReference>
<evidence type="ECO:0000256" key="3">
    <source>
        <dbReference type="ARBA" id="ARBA00012438"/>
    </source>
</evidence>
<keyword evidence="11" id="KW-0902">Two-component regulatory system</keyword>
<comment type="caution">
    <text evidence="17">The sequence shown here is derived from an EMBL/GenBank/DDBJ whole genome shotgun (WGS) entry which is preliminary data.</text>
</comment>
<dbReference type="CDD" id="cd00082">
    <property type="entry name" value="HisKA"/>
    <property type="match status" value="1"/>
</dbReference>
<accession>A0ABS3BQH5</accession>
<dbReference type="SMART" id="SM00387">
    <property type="entry name" value="HATPase_c"/>
    <property type="match status" value="1"/>
</dbReference>
<dbReference type="NCBIfam" id="TIGR00229">
    <property type="entry name" value="sensory_box"/>
    <property type="match status" value="1"/>
</dbReference>
<evidence type="ECO:0000256" key="2">
    <source>
        <dbReference type="ARBA" id="ARBA00004141"/>
    </source>
</evidence>
<keyword evidence="5" id="KW-0808">Transferase</keyword>
<feature type="domain" description="HAMP" evidence="16">
    <location>
        <begin position="189"/>
        <end position="241"/>
    </location>
</feature>
<dbReference type="Gene3D" id="3.30.450.20">
    <property type="entry name" value="PAS domain"/>
    <property type="match status" value="1"/>
</dbReference>
<feature type="transmembrane region" description="Helical" evidence="13">
    <location>
        <begin position="165"/>
        <end position="187"/>
    </location>
</feature>
<dbReference type="InterPro" id="IPR005467">
    <property type="entry name" value="His_kinase_dom"/>
</dbReference>
<dbReference type="SUPFAM" id="SSF47384">
    <property type="entry name" value="Homodimeric domain of signal transducing histidine kinase"/>
    <property type="match status" value="1"/>
</dbReference>
<evidence type="ECO:0000313" key="17">
    <source>
        <dbReference type="EMBL" id="MBN7801542.1"/>
    </source>
</evidence>
<dbReference type="Pfam" id="PF00672">
    <property type="entry name" value="HAMP"/>
    <property type="match status" value="1"/>
</dbReference>
<evidence type="ECO:0000256" key="7">
    <source>
        <dbReference type="ARBA" id="ARBA00022741"/>
    </source>
</evidence>
<dbReference type="PANTHER" id="PTHR42878:SF7">
    <property type="entry name" value="SENSOR HISTIDINE KINASE GLRK"/>
    <property type="match status" value="1"/>
</dbReference>
<dbReference type="CDD" id="cd06225">
    <property type="entry name" value="HAMP"/>
    <property type="match status" value="1"/>
</dbReference>
<keyword evidence="9" id="KW-0067">ATP-binding</keyword>
<evidence type="ECO:0000313" key="18">
    <source>
        <dbReference type="Proteomes" id="UP000664698"/>
    </source>
</evidence>
<evidence type="ECO:0000256" key="13">
    <source>
        <dbReference type="SAM" id="Phobius"/>
    </source>
</evidence>
<sequence length="600" mass="67590">MKIKAKLYLSQFFLLGIIAVVAGIGVYYLNLVADYTAVILKDNYRTIDYMRKVNQQVDELQGKFERDVLTLEEFESRSAELYTLVNSQKANITEAGEKNLTENLSLEVTGYLDLIDQGLAGSNLNSNELWVSVSKIKTLTETIFLLNEETILSKSENAKNKSEQVIVYMIIIGASGITFGLIFFLGLPNYIVNPIKLFTKSIKEISLGNYGVQIPFEGEDELGNLAKSIRKMVVKLKEYEKSNFSKLIREQKRLAMIVNEMNEAILVTDENKNIILCNELLLDLIHLRREQVEGKHIQEIARINNLIDNITEDLFVPYLEGEEGQIAPVRIVMGGKERIFKKEILKLSGTEEENGPKKLMGHLVILSDITEFSEKDQAKLKFMSTLSHELKTPLAAIQLSTNLLENKKTGSLTSDQSDLVHTIKSNQERIKRMVNEVLDISQINQGYISLTTEHFSVADSIADSLQGLDLFLREKNIRLNKQIPENLPQIKGDYHKSVWIFNNLISNAIRYSPANSEITITASREANRIKVEVKDLGPGISLKNQERIFEHFFKLDHSSENGTGLGLAISKEFMEAMGGSIGVNSVIGKGAAFWVSFREV</sequence>
<evidence type="ECO:0000256" key="8">
    <source>
        <dbReference type="ARBA" id="ARBA00022777"/>
    </source>
</evidence>
<evidence type="ECO:0000259" key="15">
    <source>
        <dbReference type="PROSITE" id="PS50112"/>
    </source>
</evidence>
<name>A0ABS3BQH5_9BACT</name>
<dbReference type="InterPro" id="IPR036097">
    <property type="entry name" value="HisK_dim/P_sf"/>
</dbReference>
<keyword evidence="10 13" id="KW-1133">Transmembrane helix</keyword>
<dbReference type="PRINTS" id="PR00344">
    <property type="entry name" value="BCTRLSENSOR"/>
</dbReference>
<dbReference type="SMART" id="SM00091">
    <property type="entry name" value="PAS"/>
    <property type="match status" value="1"/>
</dbReference>
<protein>
    <recommendedName>
        <fullName evidence="3">histidine kinase</fullName>
        <ecNumber evidence="3">2.7.13.3</ecNumber>
    </recommendedName>
</protein>
<evidence type="ECO:0000256" key="1">
    <source>
        <dbReference type="ARBA" id="ARBA00000085"/>
    </source>
</evidence>
<feature type="domain" description="Histidine kinase" evidence="14">
    <location>
        <begin position="385"/>
        <end position="600"/>
    </location>
</feature>
<comment type="subcellular location">
    <subcellularLocation>
        <location evidence="2">Membrane</location>
        <topology evidence="2">Multi-pass membrane protein</topology>
    </subcellularLocation>
</comment>
<dbReference type="InterPro" id="IPR003660">
    <property type="entry name" value="HAMP_dom"/>
</dbReference>
<feature type="domain" description="PAS" evidence="15">
    <location>
        <begin position="250"/>
        <end position="295"/>
    </location>
</feature>
<dbReference type="CDD" id="cd00130">
    <property type="entry name" value="PAS"/>
    <property type="match status" value="1"/>
</dbReference>
<dbReference type="InterPro" id="IPR003661">
    <property type="entry name" value="HisK_dim/P_dom"/>
</dbReference>
<keyword evidence="4" id="KW-0597">Phosphoprotein</keyword>
<evidence type="ECO:0000256" key="4">
    <source>
        <dbReference type="ARBA" id="ARBA00022553"/>
    </source>
</evidence>
<evidence type="ECO:0000256" key="9">
    <source>
        <dbReference type="ARBA" id="ARBA00022840"/>
    </source>
</evidence>
<dbReference type="Gene3D" id="6.10.340.10">
    <property type="match status" value="1"/>
</dbReference>
<gene>
    <name evidence="17" type="ORF">J0A67_11760</name>
</gene>
<dbReference type="PROSITE" id="PS50112">
    <property type="entry name" value="PAS"/>
    <property type="match status" value="1"/>
</dbReference>
<evidence type="ECO:0000256" key="11">
    <source>
        <dbReference type="ARBA" id="ARBA00023012"/>
    </source>
</evidence>
<dbReference type="PROSITE" id="PS50885">
    <property type="entry name" value="HAMP"/>
    <property type="match status" value="1"/>
</dbReference>
<evidence type="ECO:0000256" key="12">
    <source>
        <dbReference type="ARBA" id="ARBA00023136"/>
    </source>
</evidence>
<keyword evidence="6 13" id="KW-0812">Transmembrane</keyword>
<organism evidence="17 18">
    <name type="scientific">Algoriphagus aestuariicola</name>
    <dbReference type="NCBI Taxonomy" id="1852016"/>
    <lineage>
        <taxon>Bacteria</taxon>
        <taxon>Pseudomonadati</taxon>
        <taxon>Bacteroidota</taxon>
        <taxon>Cytophagia</taxon>
        <taxon>Cytophagales</taxon>
        <taxon>Cyclobacteriaceae</taxon>
        <taxon>Algoriphagus</taxon>
    </lineage>
</organism>